<dbReference type="PANTHER" id="PTHR12220">
    <property type="entry name" value="50S/60S RIBOSOMAL PROTEIN L16"/>
    <property type="match status" value="1"/>
</dbReference>
<keyword evidence="2 6" id="KW-0820">tRNA-binding</keyword>
<reference evidence="10 11" key="1">
    <citation type="submission" date="2016-08" db="EMBL/GenBank/DDBJ databases">
        <title>Novel Firmicutes and Novel Genomes.</title>
        <authorList>
            <person name="Poppleton D.I."/>
            <person name="Gribaldo S."/>
        </authorList>
    </citation>
    <scope>NUCLEOTIDE SEQUENCE [LARGE SCALE GENOMIC DNA]</scope>
    <source>
        <strain evidence="10 11">CTT3</strain>
    </source>
</reference>
<dbReference type="FunFam" id="3.90.1170.10:FF:000001">
    <property type="entry name" value="50S ribosomal protein L16"/>
    <property type="match status" value="1"/>
</dbReference>
<dbReference type="NCBIfam" id="TIGR01164">
    <property type="entry name" value="rplP_bact"/>
    <property type="match status" value="1"/>
</dbReference>
<dbReference type="InterPro" id="IPR000114">
    <property type="entry name" value="Ribosomal_uL16_bact-type"/>
</dbReference>
<dbReference type="GO" id="GO:0006412">
    <property type="term" value="P:translation"/>
    <property type="evidence" value="ECO:0007669"/>
    <property type="project" value="UniProtKB-UniRule"/>
</dbReference>
<evidence type="ECO:0000256" key="5">
    <source>
        <dbReference type="ARBA" id="ARBA00035198"/>
    </source>
</evidence>
<dbReference type="AlphaFoldDB" id="A0A419T9G6"/>
<comment type="subunit">
    <text evidence="6 8">Part of the 50S ribosomal subunit.</text>
</comment>
<dbReference type="HAMAP" id="MF_01342">
    <property type="entry name" value="Ribosomal_uL16"/>
    <property type="match status" value="1"/>
</dbReference>
<evidence type="ECO:0000256" key="9">
    <source>
        <dbReference type="SAM" id="MobiDB-lite"/>
    </source>
</evidence>
<dbReference type="RefSeq" id="WP_120167058.1">
    <property type="nucleotide sequence ID" value="NZ_MCIB01000002.1"/>
</dbReference>
<dbReference type="InterPro" id="IPR020798">
    <property type="entry name" value="Ribosomal_uL16_CS"/>
</dbReference>
<dbReference type="PRINTS" id="PR00060">
    <property type="entry name" value="RIBOSOMALL16"/>
</dbReference>
<dbReference type="Proteomes" id="UP000284177">
    <property type="component" value="Unassembled WGS sequence"/>
</dbReference>
<proteinExistence type="inferred from homology"/>
<name>A0A419T9G6_9FIRM</name>
<keyword evidence="3 6" id="KW-0689">Ribosomal protein</keyword>
<dbReference type="InterPro" id="IPR016180">
    <property type="entry name" value="Ribosomal_uL16_dom"/>
</dbReference>
<comment type="similarity">
    <text evidence="1 6 7">Belongs to the universal ribosomal protein uL16 family.</text>
</comment>
<keyword evidence="6 8" id="KW-0694">RNA-binding</keyword>
<dbReference type="CDD" id="cd01433">
    <property type="entry name" value="Ribosomal_L16_L10e"/>
    <property type="match status" value="1"/>
</dbReference>
<evidence type="ECO:0000313" key="10">
    <source>
        <dbReference type="EMBL" id="RKD34120.1"/>
    </source>
</evidence>
<dbReference type="GO" id="GO:0003735">
    <property type="term" value="F:structural constituent of ribosome"/>
    <property type="evidence" value="ECO:0007669"/>
    <property type="project" value="InterPro"/>
</dbReference>
<dbReference type="PROSITE" id="PS00586">
    <property type="entry name" value="RIBOSOMAL_L16_1"/>
    <property type="match status" value="1"/>
</dbReference>
<dbReference type="GO" id="GO:0000049">
    <property type="term" value="F:tRNA binding"/>
    <property type="evidence" value="ECO:0007669"/>
    <property type="project" value="UniProtKB-KW"/>
</dbReference>
<dbReference type="SUPFAM" id="SSF54686">
    <property type="entry name" value="Ribosomal protein L16p/L10e"/>
    <property type="match status" value="1"/>
</dbReference>
<keyword evidence="4 6" id="KW-0687">Ribonucleoprotein</keyword>
<evidence type="ECO:0000313" key="11">
    <source>
        <dbReference type="Proteomes" id="UP000284177"/>
    </source>
</evidence>
<evidence type="ECO:0000256" key="2">
    <source>
        <dbReference type="ARBA" id="ARBA00022555"/>
    </source>
</evidence>
<protein>
    <recommendedName>
        <fullName evidence="5 6">Large ribosomal subunit protein uL16</fullName>
    </recommendedName>
</protein>
<gene>
    <name evidence="6" type="primary">rplP</name>
    <name evidence="10" type="ORF">BET03_07465</name>
</gene>
<comment type="function">
    <text evidence="6 8">Binds 23S rRNA and is also seen to make contacts with the A and possibly P site tRNAs.</text>
</comment>
<dbReference type="Pfam" id="PF00252">
    <property type="entry name" value="Ribosomal_L16"/>
    <property type="match status" value="1"/>
</dbReference>
<accession>A0A419T9G6</accession>
<evidence type="ECO:0000256" key="3">
    <source>
        <dbReference type="ARBA" id="ARBA00022980"/>
    </source>
</evidence>
<keyword evidence="11" id="KW-1185">Reference proteome</keyword>
<dbReference type="GO" id="GO:0022625">
    <property type="term" value="C:cytosolic large ribosomal subunit"/>
    <property type="evidence" value="ECO:0007669"/>
    <property type="project" value="TreeGrafter"/>
</dbReference>
<dbReference type="GO" id="GO:0019843">
    <property type="term" value="F:rRNA binding"/>
    <property type="evidence" value="ECO:0007669"/>
    <property type="project" value="UniProtKB-UniRule"/>
</dbReference>
<dbReference type="PANTHER" id="PTHR12220:SF13">
    <property type="entry name" value="LARGE RIBOSOMAL SUBUNIT PROTEIN UL16M"/>
    <property type="match status" value="1"/>
</dbReference>
<comment type="caution">
    <text evidence="10">The sequence shown here is derived from an EMBL/GenBank/DDBJ whole genome shotgun (WGS) entry which is preliminary data.</text>
</comment>
<evidence type="ECO:0000256" key="7">
    <source>
        <dbReference type="RuleBase" id="RU004413"/>
    </source>
</evidence>
<dbReference type="InterPro" id="IPR047873">
    <property type="entry name" value="Ribosomal_uL16"/>
</dbReference>
<feature type="region of interest" description="Disordered" evidence="9">
    <location>
        <begin position="1"/>
        <end position="20"/>
    </location>
</feature>
<evidence type="ECO:0000256" key="8">
    <source>
        <dbReference type="RuleBase" id="RU004414"/>
    </source>
</evidence>
<dbReference type="OrthoDB" id="9802589at2"/>
<keyword evidence="6 8" id="KW-0699">rRNA-binding</keyword>
<evidence type="ECO:0000256" key="4">
    <source>
        <dbReference type="ARBA" id="ARBA00023274"/>
    </source>
</evidence>
<dbReference type="Gene3D" id="3.90.1170.10">
    <property type="entry name" value="Ribosomal protein L10e/L16"/>
    <property type="match status" value="1"/>
</dbReference>
<dbReference type="InterPro" id="IPR036920">
    <property type="entry name" value="Ribosomal_uL16_sf"/>
</dbReference>
<evidence type="ECO:0000256" key="1">
    <source>
        <dbReference type="ARBA" id="ARBA00008931"/>
    </source>
</evidence>
<sequence>MLMPKRVKRRRVHRGRMKGKATRGTKIAYGDYALQALEPAWITSNQIEAARRAMTRHVKRGGKIWIKIFPDKPVTKKPAETRMGSGKGSPEYWVAVVKPGRILFEMTGVPEDVAREAMRLASHKLPIKCRFVTRQQQAAEEGGESNEG</sequence>
<dbReference type="PROSITE" id="PS00701">
    <property type="entry name" value="RIBOSOMAL_L16_2"/>
    <property type="match status" value="1"/>
</dbReference>
<evidence type="ECO:0000256" key="6">
    <source>
        <dbReference type="HAMAP-Rule" id="MF_01342"/>
    </source>
</evidence>
<organism evidence="10 11">
    <name type="scientific">Thermohalobacter berrensis</name>
    <dbReference type="NCBI Taxonomy" id="99594"/>
    <lineage>
        <taxon>Bacteria</taxon>
        <taxon>Bacillati</taxon>
        <taxon>Bacillota</taxon>
        <taxon>Tissierellia</taxon>
        <taxon>Tissierellales</taxon>
        <taxon>Thermohalobacteraceae</taxon>
        <taxon>Thermohalobacter</taxon>
    </lineage>
</organism>
<dbReference type="EMBL" id="MCIB01000002">
    <property type="protein sequence ID" value="RKD34120.1"/>
    <property type="molecule type" value="Genomic_DNA"/>
</dbReference>